<keyword evidence="2" id="KW-1185">Reference proteome</keyword>
<organism evidence="1 2">
    <name type="scientific">Smallanthus sonchifolius</name>
    <dbReference type="NCBI Taxonomy" id="185202"/>
    <lineage>
        <taxon>Eukaryota</taxon>
        <taxon>Viridiplantae</taxon>
        <taxon>Streptophyta</taxon>
        <taxon>Embryophyta</taxon>
        <taxon>Tracheophyta</taxon>
        <taxon>Spermatophyta</taxon>
        <taxon>Magnoliopsida</taxon>
        <taxon>eudicotyledons</taxon>
        <taxon>Gunneridae</taxon>
        <taxon>Pentapetalae</taxon>
        <taxon>asterids</taxon>
        <taxon>campanulids</taxon>
        <taxon>Asterales</taxon>
        <taxon>Asteraceae</taxon>
        <taxon>Asteroideae</taxon>
        <taxon>Heliantheae alliance</taxon>
        <taxon>Millerieae</taxon>
        <taxon>Smallanthus</taxon>
    </lineage>
</organism>
<reference evidence="2" key="1">
    <citation type="journal article" date="2022" name="Mol. Ecol. Resour.">
        <title>The genomes of chicory, endive, great burdock and yacon provide insights into Asteraceae palaeo-polyploidization history and plant inulin production.</title>
        <authorList>
            <person name="Fan W."/>
            <person name="Wang S."/>
            <person name="Wang H."/>
            <person name="Wang A."/>
            <person name="Jiang F."/>
            <person name="Liu H."/>
            <person name="Zhao H."/>
            <person name="Xu D."/>
            <person name="Zhang Y."/>
        </authorList>
    </citation>
    <scope>NUCLEOTIDE SEQUENCE [LARGE SCALE GENOMIC DNA]</scope>
    <source>
        <strain evidence="2">cv. Yunnan</strain>
    </source>
</reference>
<evidence type="ECO:0000313" key="2">
    <source>
        <dbReference type="Proteomes" id="UP001056120"/>
    </source>
</evidence>
<dbReference type="Proteomes" id="UP001056120">
    <property type="component" value="Linkage Group LG05"/>
</dbReference>
<accession>A0ACB9J8Y6</accession>
<sequence>MDEANCHPIFEEKQYIFLGTEKAKAEKFSKGKDVEEDTTLLENLIHKKVDMMEQCRWVWLVPTLPTDGQQQELVIDDNSYRWETTVSTEARY</sequence>
<name>A0ACB9J8Y6_9ASTR</name>
<protein>
    <submittedName>
        <fullName evidence="1">Uncharacterized protein</fullName>
    </submittedName>
</protein>
<comment type="caution">
    <text evidence="1">The sequence shown here is derived from an EMBL/GenBank/DDBJ whole genome shotgun (WGS) entry which is preliminary data.</text>
</comment>
<reference evidence="1 2" key="2">
    <citation type="journal article" date="2022" name="Mol. Ecol. Resour.">
        <title>The genomes of chicory, endive, great burdock and yacon provide insights into Asteraceae paleo-polyploidization history and plant inulin production.</title>
        <authorList>
            <person name="Fan W."/>
            <person name="Wang S."/>
            <person name="Wang H."/>
            <person name="Wang A."/>
            <person name="Jiang F."/>
            <person name="Liu H."/>
            <person name="Zhao H."/>
            <person name="Xu D."/>
            <person name="Zhang Y."/>
        </authorList>
    </citation>
    <scope>NUCLEOTIDE SEQUENCE [LARGE SCALE GENOMIC DNA]</scope>
    <source>
        <strain evidence="2">cv. Yunnan</strain>
        <tissue evidence="1">Leaves</tissue>
    </source>
</reference>
<evidence type="ECO:0000313" key="1">
    <source>
        <dbReference type="EMBL" id="KAI3816206.1"/>
    </source>
</evidence>
<proteinExistence type="predicted"/>
<dbReference type="EMBL" id="CM042022">
    <property type="protein sequence ID" value="KAI3816206.1"/>
    <property type="molecule type" value="Genomic_DNA"/>
</dbReference>
<gene>
    <name evidence="1" type="ORF">L1987_15897</name>
</gene>